<name>A0ABD2Q0M9_9PLAT</name>
<reference evidence="1 2" key="1">
    <citation type="submission" date="2024-11" db="EMBL/GenBank/DDBJ databases">
        <title>Adaptive evolution of stress response genes in parasites aligns with host niche diversity.</title>
        <authorList>
            <person name="Hahn C."/>
            <person name="Resl P."/>
        </authorList>
    </citation>
    <scope>NUCLEOTIDE SEQUENCE [LARGE SCALE GENOMIC DNA]</scope>
    <source>
        <strain evidence="1">EGGRZ-B1_66</strain>
        <tissue evidence="1">Body</tissue>
    </source>
</reference>
<dbReference type="InterPro" id="IPR018247">
    <property type="entry name" value="EF_Hand_1_Ca_BS"/>
</dbReference>
<proteinExistence type="predicted"/>
<evidence type="ECO:0000313" key="2">
    <source>
        <dbReference type="Proteomes" id="UP001626550"/>
    </source>
</evidence>
<dbReference type="AlphaFoldDB" id="A0ABD2Q0M9"/>
<keyword evidence="2" id="KW-1185">Reference proteome</keyword>
<evidence type="ECO:0000313" key="1">
    <source>
        <dbReference type="EMBL" id="KAL3312266.1"/>
    </source>
</evidence>
<comment type="caution">
    <text evidence="1">The sequence shown here is derived from an EMBL/GenBank/DDBJ whole genome shotgun (WGS) entry which is preliminary data.</text>
</comment>
<sequence length="70" mass="8217">MDQDRDDILSKEDVAKYFEKNDLPSEDLVVTKDQSIDVVELWLQSRRDETGFREVSVQEIAEIIRDWCGV</sequence>
<dbReference type="PROSITE" id="PS00018">
    <property type="entry name" value="EF_HAND_1"/>
    <property type="match status" value="1"/>
</dbReference>
<accession>A0ABD2Q0M9</accession>
<protein>
    <recommendedName>
        <fullName evidence="3">EF-hand domain-containing protein</fullName>
    </recommendedName>
</protein>
<dbReference type="Proteomes" id="UP001626550">
    <property type="component" value="Unassembled WGS sequence"/>
</dbReference>
<gene>
    <name evidence="1" type="ORF">Ciccas_009144</name>
</gene>
<evidence type="ECO:0008006" key="3">
    <source>
        <dbReference type="Google" id="ProtNLM"/>
    </source>
</evidence>
<organism evidence="1 2">
    <name type="scientific">Cichlidogyrus casuarinus</name>
    <dbReference type="NCBI Taxonomy" id="1844966"/>
    <lineage>
        <taxon>Eukaryota</taxon>
        <taxon>Metazoa</taxon>
        <taxon>Spiralia</taxon>
        <taxon>Lophotrochozoa</taxon>
        <taxon>Platyhelminthes</taxon>
        <taxon>Monogenea</taxon>
        <taxon>Monopisthocotylea</taxon>
        <taxon>Dactylogyridea</taxon>
        <taxon>Ancyrocephalidae</taxon>
        <taxon>Cichlidogyrus</taxon>
    </lineage>
</organism>
<dbReference type="EMBL" id="JBJKFK010001774">
    <property type="protein sequence ID" value="KAL3312266.1"/>
    <property type="molecule type" value="Genomic_DNA"/>
</dbReference>